<evidence type="ECO:0000256" key="3">
    <source>
        <dbReference type="ARBA" id="ARBA00022553"/>
    </source>
</evidence>
<dbReference type="Pfam" id="PF00072">
    <property type="entry name" value="Response_reg"/>
    <property type="match status" value="1"/>
</dbReference>
<dbReference type="InterPro" id="IPR011006">
    <property type="entry name" value="CheY-like_superfamily"/>
</dbReference>
<keyword evidence="3 6" id="KW-0597">Phosphoprotein</keyword>
<feature type="domain" description="Response regulatory" evidence="8">
    <location>
        <begin position="8"/>
        <end position="124"/>
    </location>
</feature>
<accession>A0A5M3T716</accession>
<dbReference type="RefSeq" id="WP_006617012.1">
    <property type="nucleotide sequence ID" value="NZ_BIMW01000133.1"/>
</dbReference>
<dbReference type="SUPFAM" id="SSF47384">
    <property type="entry name" value="Homodimeric domain of signal transducing histidine kinase"/>
    <property type="match status" value="1"/>
</dbReference>
<dbReference type="InterPro" id="IPR036890">
    <property type="entry name" value="HATPase_C_sf"/>
</dbReference>
<dbReference type="Proteomes" id="UP000326169">
    <property type="component" value="Unassembled WGS sequence"/>
</dbReference>
<comment type="catalytic activity">
    <reaction evidence="1">
        <text>ATP + protein L-histidine = ADP + protein N-phospho-L-histidine.</text>
        <dbReference type="EC" id="2.7.13.3"/>
    </reaction>
</comment>
<dbReference type="SMART" id="SM00387">
    <property type="entry name" value="HATPase_c"/>
    <property type="match status" value="1"/>
</dbReference>
<gene>
    <name evidence="9" type="ORF">NIES46_35580</name>
</gene>
<dbReference type="PROSITE" id="PS50110">
    <property type="entry name" value="RESPONSE_REGULATORY"/>
    <property type="match status" value="1"/>
</dbReference>
<protein>
    <recommendedName>
        <fullName evidence="2">histidine kinase</fullName>
        <ecNumber evidence="2">2.7.13.3</ecNumber>
    </recommendedName>
</protein>
<evidence type="ECO:0000256" key="1">
    <source>
        <dbReference type="ARBA" id="ARBA00000085"/>
    </source>
</evidence>
<evidence type="ECO:0000313" key="9">
    <source>
        <dbReference type="EMBL" id="GCE95493.1"/>
    </source>
</evidence>
<keyword evidence="4" id="KW-0418">Kinase</keyword>
<dbReference type="InterPro" id="IPR003594">
    <property type="entry name" value="HATPase_dom"/>
</dbReference>
<evidence type="ECO:0000256" key="2">
    <source>
        <dbReference type="ARBA" id="ARBA00012438"/>
    </source>
</evidence>
<evidence type="ECO:0000256" key="6">
    <source>
        <dbReference type="PROSITE-ProRule" id="PRU00169"/>
    </source>
</evidence>
<dbReference type="CDD" id="cd19920">
    <property type="entry name" value="REC_PA4781-like"/>
    <property type="match status" value="1"/>
</dbReference>
<dbReference type="PROSITE" id="PS50109">
    <property type="entry name" value="HIS_KIN"/>
    <property type="match status" value="1"/>
</dbReference>
<dbReference type="Pfam" id="PF02518">
    <property type="entry name" value="HATPase_c"/>
    <property type="match status" value="1"/>
</dbReference>
<dbReference type="Gene3D" id="1.10.287.130">
    <property type="match status" value="1"/>
</dbReference>
<dbReference type="InterPro" id="IPR036097">
    <property type="entry name" value="HisK_dim/P_sf"/>
</dbReference>
<evidence type="ECO:0000259" key="8">
    <source>
        <dbReference type="PROSITE" id="PS50110"/>
    </source>
</evidence>
<dbReference type="Gene3D" id="3.30.565.10">
    <property type="entry name" value="Histidine kinase-like ATPase, C-terminal domain"/>
    <property type="match status" value="1"/>
</dbReference>
<dbReference type="SMART" id="SM00448">
    <property type="entry name" value="REC"/>
    <property type="match status" value="1"/>
</dbReference>
<dbReference type="InterPro" id="IPR001789">
    <property type="entry name" value="Sig_transdc_resp-reg_receiver"/>
</dbReference>
<dbReference type="PANTHER" id="PTHR43547">
    <property type="entry name" value="TWO-COMPONENT HISTIDINE KINASE"/>
    <property type="match status" value="1"/>
</dbReference>
<keyword evidence="10" id="KW-1185">Reference proteome</keyword>
<proteinExistence type="predicted"/>
<comment type="caution">
    <text evidence="9">The sequence shown here is derived from an EMBL/GenBank/DDBJ whole genome shotgun (WGS) entry which is preliminary data.</text>
</comment>
<dbReference type="EMBL" id="BIMW01000133">
    <property type="protein sequence ID" value="GCE95493.1"/>
    <property type="molecule type" value="Genomic_DNA"/>
</dbReference>
<name>A0A5M3T716_LIMPL</name>
<dbReference type="GeneID" id="301684342"/>
<dbReference type="PANTHER" id="PTHR43547:SF2">
    <property type="entry name" value="HYBRID SIGNAL TRANSDUCTION HISTIDINE KINASE C"/>
    <property type="match status" value="1"/>
</dbReference>
<dbReference type="InterPro" id="IPR005467">
    <property type="entry name" value="His_kinase_dom"/>
</dbReference>
<dbReference type="InterPro" id="IPR004358">
    <property type="entry name" value="Sig_transdc_His_kin-like_C"/>
</dbReference>
<dbReference type="SUPFAM" id="SSF52172">
    <property type="entry name" value="CheY-like"/>
    <property type="match status" value="1"/>
</dbReference>
<feature type="modified residue" description="4-aspartylphosphate" evidence="6">
    <location>
        <position position="57"/>
    </location>
</feature>
<dbReference type="PRINTS" id="PR00344">
    <property type="entry name" value="BCTRLSENSOR"/>
</dbReference>
<keyword evidence="4" id="KW-0808">Transferase</keyword>
<reference evidence="9 10" key="1">
    <citation type="journal article" date="2019" name="J Genomics">
        <title>The Draft Genome of a Hydrogen-producing Cyanobacterium, Arthrospira platensis NIES-46.</title>
        <authorList>
            <person name="Suzuki S."/>
            <person name="Yamaguchi H."/>
            <person name="Kawachi M."/>
        </authorList>
    </citation>
    <scope>NUCLEOTIDE SEQUENCE [LARGE SCALE GENOMIC DNA]</scope>
    <source>
        <strain evidence="9 10">NIES-46</strain>
    </source>
</reference>
<dbReference type="SUPFAM" id="SSF55874">
    <property type="entry name" value="ATPase domain of HSP90 chaperone/DNA topoisomerase II/histidine kinase"/>
    <property type="match status" value="1"/>
</dbReference>
<dbReference type="EC" id="2.7.13.3" evidence="2"/>
<evidence type="ECO:0000259" key="7">
    <source>
        <dbReference type="PROSITE" id="PS50109"/>
    </source>
</evidence>
<dbReference type="Gene3D" id="3.40.50.2300">
    <property type="match status" value="1"/>
</dbReference>
<keyword evidence="5" id="KW-0902">Two-component regulatory system</keyword>
<evidence type="ECO:0000256" key="4">
    <source>
        <dbReference type="ARBA" id="ARBA00022777"/>
    </source>
</evidence>
<sequence length="443" mass="49578">MTDSTDDTILIVEDNRSNLSLIADTIANVGCQIAIATNGIEAIAQAEAIQPDLILLDIVMPKMDGFETCRRLKQNPSTCNIPVILMTALDDTADKVKGLSLGAVDYITKPFQPEEVLARVNVHLKIRYLTQQLADRNFQLEQRVAERTHELTQALDNLRKFQLQLVQSEKMSTLGQLVAGVAHEINNPIGFIEANLSHASIYVFDLLKHLQMYQQMFPEAPPDLDHHAEDIDLEYLMEDLPQLIASMRVGTERIRNISQSLRTFSRSDDNNAVLFDLHQGIESTLLILQHRLKANRDRPAIMVIKEYGYLPPIRCYPSQMNQVFMNLITNGIDAIEYASEGSSYEDLEKDPHSIKITTELGEDGTSAVIRIEDNGIGMTAQVQEKIFDYLFTTKSIGKGTGIGLAISRHIIEEKHRGKLTCTSQIDSGARFTITIPLVTEDSD</sequence>
<organism evidence="9 10">
    <name type="scientific">Limnospira platensis NIES-46</name>
    <dbReference type="NCBI Taxonomy" id="1236695"/>
    <lineage>
        <taxon>Bacteria</taxon>
        <taxon>Bacillati</taxon>
        <taxon>Cyanobacteriota</taxon>
        <taxon>Cyanophyceae</taxon>
        <taxon>Oscillatoriophycideae</taxon>
        <taxon>Oscillatoriales</taxon>
        <taxon>Sirenicapillariaceae</taxon>
        <taxon>Limnospira</taxon>
    </lineage>
</organism>
<evidence type="ECO:0000313" key="10">
    <source>
        <dbReference type="Proteomes" id="UP000326169"/>
    </source>
</evidence>
<evidence type="ECO:0000256" key="5">
    <source>
        <dbReference type="ARBA" id="ARBA00023012"/>
    </source>
</evidence>
<feature type="domain" description="Histidine kinase" evidence="7">
    <location>
        <begin position="180"/>
        <end position="439"/>
    </location>
</feature>